<reference evidence="1" key="1">
    <citation type="journal article" date="2014" name="Int. J. Syst. Evol. Microbiol.">
        <title>Complete genome sequence of Corynebacterium casei LMG S-19264T (=DSM 44701T), isolated from a smear-ripened cheese.</title>
        <authorList>
            <consortium name="US DOE Joint Genome Institute (JGI-PGF)"/>
            <person name="Walter F."/>
            <person name="Albersmeier A."/>
            <person name="Kalinowski J."/>
            <person name="Ruckert C."/>
        </authorList>
    </citation>
    <scope>NUCLEOTIDE SEQUENCE</scope>
    <source>
        <strain evidence="1">CGMCC 1.15034</strain>
    </source>
</reference>
<name>A0AA87W1H1_9BRAD</name>
<reference evidence="1" key="2">
    <citation type="submission" date="2022-12" db="EMBL/GenBank/DDBJ databases">
        <authorList>
            <person name="Sun Q."/>
            <person name="Zhou Y."/>
        </authorList>
    </citation>
    <scope>NUCLEOTIDE SEQUENCE</scope>
    <source>
        <strain evidence="1">CGMCC 1.15034</strain>
    </source>
</reference>
<dbReference type="AlphaFoldDB" id="A0AA87W1H1"/>
<protein>
    <submittedName>
        <fullName evidence="1">Uncharacterized protein</fullName>
    </submittedName>
</protein>
<dbReference type="Proteomes" id="UP000625079">
    <property type="component" value="Unassembled WGS sequence"/>
</dbReference>
<evidence type="ECO:0000313" key="2">
    <source>
        <dbReference type="Proteomes" id="UP000625079"/>
    </source>
</evidence>
<dbReference type="EMBL" id="BMHC01000002">
    <property type="protein sequence ID" value="GGI21228.1"/>
    <property type="molecule type" value="Genomic_DNA"/>
</dbReference>
<accession>A0AA87W1H1</accession>
<gene>
    <name evidence="1" type="ORF">GCM10010987_13270</name>
</gene>
<comment type="caution">
    <text evidence="1">The sequence shown here is derived from an EMBL/GenBank/DDBJ whole genome shotgun (WGS) entry which is preliminary data.</text>
</comment>
<evidence type="ECO:0000313" key="1">
    <source>
        <dbReference type="EMBL" id="GGI21228.1"/>
    </source>
</evidence>
<proteinExistence type="predicted"/>
<organism evidence="1 2">
    <name type="scientific">Bradyrhizobium guangdongense</name>
    <dbReference type="NCBI Taxonomy" id="1325090"/>
    <lineage>
        <taxon>Bacteria</taxon>
        <taxon>Pseudomonadati</taxon>
        <taxon>Pseudomonadota</taxon>
        <taxon>Alphaproteobacteria</taxon>
        <taxon>Hyphomicrobiales</taxon>
        <taxon>Nitrobacteraceae</taxon>
        <taxon>Bradyrhizobium</taxon>
    </lineage>
</organism>
<sequence>MTLPSRSALFSLSARNTTPLRPDSLHCTSRCSAIIPSGDDDEIAARCGLLPGFGEGLAGVRLLVELFVARLAGERILGELLTGEFFAGRTFLE</sequence>